<dbReference type="Proteomes" id="UP000003022">
    <property type="component" value="Unassembled WGS sequence"/>
</dbReference>
<sequence>MHEDAQRRRRGSRQQHVAQQSVRVDSHHRRELLCQVVHQSGHTESGLESPSVVQESNGCLAQPRCHALPHRRGDFPAQERVVPTQQPPAVVEALHQLLRMIDGTGSDTGQVGEDHIELTQHGLRHRRGHFIGGQQIEMVGVRLGQCVKQRPGQVLPRASAASQQQPGRHAPLMPPGLGIPHRPGSLPGGALGTSGRKHQRRPVGRGRSQQFGDQGQHRSEVGVGRCDQPGRIRGFGALPAPRRGEHRPGHQPHTGHDHLTRDVLRPVGTRKVNQARGSLGRRPQGEDLAGQRRHLVRRRGSRTCQKPQRGQQPVLALLTHQGEELSDQLAGEQLRRVAGNSGQPSMCRRERADPVGETRSVNDVEVFLQLERVGTARRQQRRPRIAPPPCSSRRLLFGSFTFPLQAPSRGILGSHDGEQVRHPACCRAGGALKAALTDIVRGDEPQIAGHGTMTADFAVDLTHVDGQPAARLCHAVPAGKPELHPSAVVMGQLDDLAVAMSHLQKLLPPVFVHRTPPLVRRQPMLSDTASAAEAAELFLTVTPRGAPSPTARLERTGRD</sequence>
<name>F3NE49_9ACTN</name>
<gene>
    <name evidence="2" type="ORF">SGM_1413</name>
</gene>
<accession>F3NE49</accession>
<keyword evidence="3" id="KW-1185">Reference proteome</keyword>
<feature type="region of interest" description="Disordered" evidence="1">
    <location>
        <begin position="1"/>
        <end position="26"/>
    </location>
</feature>
<feature type="compositionally biased region" description="Basic and acidic residues" evidence="1">
    <location>
        <begin position="242"/>
        <end position="262"/>
    </location>
</feature>
<proteinExistence type="predicted"/>
<dbReference type="EMBL" id="AEYX01000025">
    <property type="protein sequence ID" value="EGG48319.1"/>
    <property type="molecule type" value="Genomic_DNA"/>
</dbReference>
<organism evidence="2 3">
    <name type="scientific">Streptomyces griseoaurantiacus M045</name>
    <dbReference type="NCBI Taxonomy" id="996637"/>
    <lineage>
        <taxon>Bacteria</taxon>
        <taxon>Bacillati</taxon>
        <taxon>Actinomycetota</taxon>
        <taxon>Actinomycetes</taxon>
        <taxon>Kitasatosporales</taxon>
        <taxon>Streptomycetaceae</taxon>
        <taxon>Streptomyces</taxon>
        <taxon>Streptomyces aurantiacus group</taxon>
    </lineage>
</organism>
<dbReference type="AlphaFoldDB" id="F3NE49"/>
<comment type="caution">
    <text evidence="2">The sequence shown here is derived from an EMBL/GenBank/DDBJ whole genome shotgun (WGS) entry which is preliminary data.</text>
</comment>
<feature type="compositionally biased region" description="Polar residues" evidence="1">
    <location>
        <begin position="14"/>
        <end position="23"/>
    </location>
</feature>
<protein>
    <submittedName>
        <fullName evidence="2">Uncharacterized protein</fullName>
    </submittedName>
</protein>
<evidence type="ECO:0000256" key="1">
    <source>
        <dbReference type="SAM" id="MobiDB-lite"/>
    </source>
</evidence>
<feature type="region of interest" description="Disordered" evidence="1">
    <location>
        <begin position="271"/>
        <end position="290"/>
    </location>
</feature>
<evidence type="ECO:0000313" key="3">
    <source>
        <dbReference type="Proteomes" id="UP000003022"/>
    </source>
</evidence>
<feature type="region of interest" description="Disordered" evidence="1">
    <location>
        <begin position="154"/>
        <end position="262"/>
    </location>
</feature>
<feature type="compositionally biased region" description="Basic residues" evidence="1">
    <location>
        <begin position="195"/>
        <end position="204"/>
    </location>
</feature>
<reference evidence="2 3" key="1">
    <citation type="journal article" date="2011" name="J. Bacteriol.">
        <title>Draft genome sequence of the marine bacterium Streptomyces griseoaurantiacus M045, which produces novel manumycin-type antibiotics with a pABA core component.</title>
        <authorList>
            <person name="Li F."/>
            <person name="Jiang P."/>
            <person name="Zheng H."/>
            <person name="Wang S."/>
            <person name="Zhao G."/>
            <person name="Qin S."/>
            <person name="Liu Z."/>
        </authorList>
    </citation>
    <scope>NUCLEOTIDE SEQUENCE [LARGE SCALE GENOMIC DNA]</scope>
    <source>
        <strain evidence="2 3">M045</strain>
    </source>
</reference>
<evidence type="ECO:0000313" key="2">
    <source>
        <dbReference type="EMBL" id="EGG48319.1"/>
    </source>
</evidence>